<evidence type="ECO:0000313" key="3">
    <source>
        <dbReference type="Proteomes" id="UP000193778"/>
    </source>
</evidence>
<dbReference type="EMBL" id="FWFP01000001">
    <property type="protein sequence ID" value="SLN11791.1"/>
    <property type="molecule type" value="Genomic_DNA"/>
</dbReference>
<protein>
    <submittedName>
        <fullName evidence="2">Uncharacterized protein</fullName>
    </submittedName>
</protein>
<dbReference type="Proteomes" id="UP000193778">
    <property type="component" value="Unassembled WGS sequence"/>
</dbReference>
<name>A0A1X6Y6G8_9RHOB</name>
<reference evidence="3" key="1">
    <citation type="submission" date="2017-03" db="EMBL/GenBank/DDBJ databases">
        <authorList>
            <person name="Rodrigo-Torres L."/>
            <person name="Arahal R.D."/>
            <person name="Lucena T."/>
        </authorList>
    </citation>
    <scope>NUCLEOTIDE SEQUENCE [LARGE SCALE GENOMIC DNA]</scope>
    <source>
        <strain evidence="3">CECT 8411</strain>
    </source>
</reference>
<organism evidence="2 3">
    <name type="scientific">Ruegeria meonggei</name>
    <dbReference type="NCBI Taxonomy" id="1446476"/>
    <lineage>
        <taxon>Bacteria</taxon>
        <taxon>Pseudomonadati</taxon>
        <taxon>Pseudomonadota</taxon>
        <taxon>Alphaproteobacteria</taxon>
        <taxon>Rhodobacterales</taxon>
        <taxon>Roseobacteraceae</taxon>
        <taxon>Ruegeria</taxon>
    </lineage>
</organism>
<feature type="region of interest" description="Disordered" evidence="1">
    <location>
        <begin position="33"/>
        <end position="60"/>
    </location>
</feature>
<evidence type="ECO:0000313" key="2">
    <source>
        <dbReference type="EMBL" id="SLN11791.1"/>
    </source>
</evidence>
<dbReference type="AlphaFoldDB" id="A0A1X6Y6G8"/>
<proteinExistence type="predicted"/>
<accession>A0A1X6Y6G8</accession>
<dbReference type="RefSeq" id="WP_085820766.1">
    <property type="nucleotide sequence ID" value="NZ_FWFP01000001.1"/>
</dbReference>
<sequence>MDAIQTAQYARALYSAHGDRAEAEAAQKMRECEAAGNTRQAKDWQSVRQTIRQIRGPNQG</sequence>
<feature type="compositionally biased region" description="Polar residues" evidence="1">
    <location>
        <begin position="46"/>
        <end position="60"/>
    </location>
</feature>
<gene>
    <name evidence="2" type="ORF">RUM8411_00191</name>
</gene>
<evidence type="ECO:0000256" key="1">
    <source>
        <dbReference type="SAM" id="MobiDB-lite"/>
    </source>
</evidence>
<keyword evidence="3" id="KW-1185">Reference proteome</keyword>
<dbReference type="OrthoDB" id="7933758at2"/>